<gene>
    <name evidence="1" type="ORF">BEI61_03979</name>
</gene>
<organism evidence="1 2">
    <name type="scientific">Eisenbergiella tayi</name>
    <dbReference type="NCBI Taxonomy" id="1432052"/>
    <lineage>
        <taxon>Bacteria</taxon>
        <taxon>Bacillati</taxon>
        <taxon>Bacillota</taxon>
        <taxon>Clostridia</taxon>
        <taxon>Lachnospirales</taxon>
        <taxon>Lachnospiraceae</taxon>
        <taxon>Eisenbergiella</taxon>
    </lineage>
</organism>
<reference evidence="1 2" key="1">
    <citation type="submission" date="2016-07" db="EMBL/GenBank/DDBJ databases">
        <title>Characterization of isolates of Eisenbergiella tayi derived from blood cultures, using whole genome sequencing.</title>
        <authorList>
            <person name="Burdz T."/>
            <person name="Wiebe D."/>
            <person name="Huynh C."/>
            <person name="Bernard K."/>
        </authorList>
    </citation>
    <scope>NUCLEOTIDE SEQUENCE [LARGE SCALE GENOMIC DNA]</scope>
    <source>
        <strain evidence="1 2">NML 110608</strain>
    </source>
</reference>
<sequence>MMELVVTLEEALELYEQQGITWLLNDGQCFPVKEL</sequence>
<protein>
    <submittedName>
        <fullName evidence="1">Uncharacterized protein</fullName>
    </submittedName>
</protein>
<dbReference type="AlphaFoldDB" id="A0A1E3A339"/>
<evidence type="ECO:0000313" key="1">
    <source>
        <dbReference type="EMBL" id="ODM03185.1"/>
    </source>
</evidence>
<comment type="caution">
    <text evidence="1">The sequence shown here is derived from an EMBL/GenBank/DDBJ whole genome shotgun (WGS) entry which is preliminary data.</text>
</comment>
<dbReference type="EMBL" id="MCGH01000003">
    <property type="protein sequence ID" value="ODM03185.1"/>
    <property type="molecule type" value="Genomic_DNA"/>
</dbReference>
<proteinExistence type="predicted"/>
<dbReference type="Proteomes" id="UP000094067">
    <property type="component" value="Unassembled WGS sequence"/>
</dbReference>
<name>A0A1E3A339_9FIRM</name>
<evidence type="ECO:0000313" key="2">
    <source>
        <dbReference type="Proteomes" id="UP000094067"/>
    </source>
</evidence>
<accession>A0A1E3A339</accession>